<name>A0AAV9UVH1_9PEZI</name>
<feature type="region of interest" description="Disordered" evidence="1">
    <location>
        <begin position="1"/>
        <end position="23"/>
    </location>
</feature>
<accession>A0AAV9UVH1</accession>
<reference evidence="2 3" key="1">
    <citation type="submission" date="2019-10" db="EMBL/GenBank/DDBJ databases">
        <authorList>
            <person name="Palmer J.M."/>
        </authorList>
    </citation>
    <scope>NUCLEOTIDE SEQUENCE [LARGE SCALE GENOMIC DNA]</scope>
    <source>
        <strain evidence="2 3">TWF730</strain>
    </source>
</reference>
<dbReference type="AlphaFoldDB" id="A0AAV9UVH1"/>
<dbReference type="EMBL" id="JAVHNS010000007">
    <property type="protein sequence ID" value="KAK6349099.1"/>
    <property type="molecule type" value="Genomic_DNA"/>
</dbReference>
<protein>
    <submittedName>
        <fullName evidence="2">Uncharacterized protein</fullName>
    </submittedName>
</protein>
<organism evidence="2 3">
    <name type="scientific">Orbilia blumenaviensis</name>
    <dbReference type="NCBI Taxonomy" id="1796055"/>
    <lineage>
        <taxon>Eukaryota</taxon>
        <taxon>Fungi</taxon>
        <taxon>Dikarya</taxon>
        <taxon>Ascomycota</taxon>
        <taxon>Pezizomycotina</taxon>
        <taxon>Orbiliomycetes</taxon>
        <taxon>Orbiliales</taxon>
        <taxon>Orbiliaceae</taxon>
        <taxon>Orbilia</taxon>
    </lineage>
</organism>
<dbReference type="Proteomes" id="UP001373714">
    <property type="component" value="Unassembled WGS sequence"/>
</dbReference>
<evidence type="ECO:0000313" key="2">
    <source>
        <dbReference type="EMBL" id="KAK6349099.1"/>
    </source>
</evidence>
<keyword evidence="3" id="KW-1185">Reference proteome</keyword>
<comment type="caution">
    <text evidence="2">The sequence shown here is derived from an EMBL/GenBank/DDBJ whole genome shotgun (WGS) entry which is preliminary data.</text>
</comment>
<evidence type="ECO:0000256" key="1">
    <source>
        <dbReference type="SAM" id="MobiDB-lite"/>
    </source>
</evidence>
<sequence>MSSASVFRPPNGPFPSNELPDLTPETLTNTDAFPKTWWVTTSTLPMWKTAKNVRITYTAIPSTDNIDDIIHYNPRSGPSATSATPEEAAKIVTKTIHGVDSPISKVPMDLTYKWRGKGWLFIASSKWQVVGYGGRNVRSVMGEREYILDGIEWVVTYFEKSLFTPAGVDVMTLAKEGVDEETMKEIGEGLKEVGGVVAELWKGVFDVPRD</sequence>
<proteinExistence type="predicted"/>
<gene>
    <name evidence="2" type="ORF">TWF730_009858</name>
</gene>
<evidence type="ECO:0000313" key="3">
    <source>
        <dbReference type="Proteomes" id="UP001373714"/>
    </source>
</evidence>